<name>A0A6M6E662_PRIMG</name>
<keyword evidence="1" id="KW-1133">Transmembrane helix</keyword>
<evidence type="ECO:0000313" key="2">
    <source>
        <dbReference type="EMBL" id="QJX80068.1"/>
    </source>
</evidence>
<geneLocation type="plasmid" evidence="3">
    <name>pfdu301a</name>
</geneLocation>
<proteinExistence type="predicted"/>
<dbReference type="RefSeq" id="WP_171778051.1">
    <property type="nucleotide sequence ID" value="NZ_CP045273.1"/>
</dbReference>
<dbReference type="Proteomes" id="UP000501076">
    <property type="component" value="Plasmid pFDU301A"/>
</dbReference>
<reference evidence="2 3" key="1">
    <citation type="submission" date="2019-10" db="EMBL/GenBank/DDBJ databases">
        <title>Complete genome sequences for adaption low water activity.</title>
        <authorList>
            <person name="Zhao L."/>
            <person name="Zhong J."/>
        </authorList>
    </citation>
    <scope>NUCLEOTIDE SEQUENCE [LARGE SCALE GENOMIC DNA]</scope>
    <source>
        <strain evidence="2 3">FDU301</strain>
        <plasmid evidence="3">pfdu301a</plasmid>
    </source>
</reference>
<organism evidence="2 3">
    <name type="scientific">Priestia megaterium</name>
    <name type="common">Bacillus megaterium</name>
    <dbReference type="NCBI Taxonomy" id="1404"/>
    <lineage>
        <taxon>Bacteria</taxon>
        <taxon>Bacillati</taxon>
        <taxon>Bacillota</taxon>
        <taxon>Bacilli</taxon>
        <taxon>Bacillales</taxon>
        <taxon>Bacillaceae</taxon>
        <taxon>Priestia</taxon>
    </lineage>
</organism>
<sequence>MTSIGWLVAISMFLGTITLKSLKNAVEDKEGDRNLSAEEKEELSTFLNAYHMNSFPQKIILIIGVGGSAISMMVDKLINLPFQKR</sequence>
<gene>
    <name evidence="2" type="ORF">FDZ14_28645</name>
</gene>
<evidence type="ECO:0000256" key="1">
    <source>
        <dbReference type="SAM" id="Phobius"/>
    </source>
</evidence>
<dbReference type="EMBL" id="CP045273">
    <property type="protein sequence ID" value="QJX80068.1"/>
    <property type="molecule type" value="Genomic_DNA"/>
</dbReference>
<keyword evidence="1" id="KW-0472">Membrane</keyword>
<dbReference type="AlphaFoldDB" id="A0A6M6E662"/>
<evidence type="ECO:0000313" key="3">
    <source>
        <dbReference type="Proteomes" id="UP000501076"/>
    </source>
</evidence>
<feature type="transmembrane region" description="Helical" evidence="1">
    <location>
        <begin position="59"/>
        <end position="78"/>
    </location>
</feature>
<keyword evidence="1" id="KW-0812">Transmembrane</keyword>
<keyword evidence="2" id="KW-0614">Plasmid</keyword>
<accession>A0A6M6E662</accession>
<protein>
    <submittedName>
        <fullName evidence="2">Uncharacterized protein</fullName>
    </submittedName>
</protein>